<keyword evidence="3" id="KW-1185">Reference proteome</keyword>
<feature type="transmembrane region" description="Helical" evidence="1">
    <location>
        <begin position="190"/>
        <end position="213"/>
    </location>
</feature>
<comment type="caution">
    <text evidence="2">The sequence shown here is derived from an EMBL/GenBank/DDBJ whole genome shotgun (WGS) entry which is preliminary data.</text>
</comment>
<protein>
    <submittedName>
        <fullName evidence="2">Uncharacterized protein</fullName>
    </submittedName>
</protein>
<sequence>MSTAATHPKTRVDWLQRKSDAIIVLQIVFNGAQKETYSATPPDMYFRCDRPRARAEMLQICLVAVVHKLPLQLLVADFLDAKVVNKNLTWESGCAGRLAQSCTSGTGPAIGDIQSCWPTATIVEQETLLNGRGLYSPESEVVRSGITLSAPLIQMAWKSSDVKGIIEATAGCANDAPTSDSDGLSKSASVAVAVVVPIVVLGSVIGFLVWALYKRKMQLARARQQPLMMVEPSHMQAVQQLPANDILELEVNGHDEFGFHIKVFKTWHREDMRNSQSRVH</sequence>
<evidence type="ECO:0000256" key="1">
    <source>
        <dbReference type="SAM" id="Phobius"/>
    </source>
</evidence>
<evidence type="ECO:0000313" key="2">
    <source>
        <dbReference type="EMBL" id="KAK7522359.1"/>
    </source>
</evidence>
<gene>
    <name evidence="2" type="ORF">IWZ03DRAFT_357878</name>
</gene>
<evidence type="ECO:0000313" key="3">
    <source>
        <dbReference type="Proteomes" id="UP001363622"/>
    </source>
</evidence>
<accession>A0ABR1KWU8</accession>
<keyword evidence="1" id="KW-1133">Transmembrane helix</keyword>
<dbReference type="Proteomes" id="UP001363622">
    <property type="component" value="Unassembled WGS sequence"/>
</dbReference>
<proteinExistence type="predicted"/>
<organism evidence="2 3">
    <name type="scientific">Phyllosticta citriasiana</name>
    <dbReference type="NCBI Taxonomy" id="595635"/>
    <lineage>
        <taxon>Eukaryota</taxon>
        <taxon>Fungi</taxon>
        <taxon>Dikarya</taxon>
        <taxon>Ascomycota</taxon>
        <taxon>Pezizomycotina</taxon>
        <taxon>Dothideomycetes</taxon>
        <taxon>Dothideomycetes incertae sedis</taxon>
        <taxon>Botryosphaeriales</taxon>
        <taxon>Phyllostictaceae</taxon>
        <taxon>Phyllosticta</taxon>
    </lineage>
</organism>
<keyword evidence="1" id="KW-0472">Membrane</keyword>
<dbReference type="EMBL" id="JBBPHU010000002">
    <property type="protein sequence ID" value="KAK7522359.1"/>
    <property type="molecule type" value="Genomic_DNA"/>
</dbReference>
<keyword evidence="1" id="KW-0812">Transmembrane</keyword>
<name>A0ABR1KWU8_9PEZI</name>
<reference evidence="2 3" key="1">
    <citation type="submission" date="2024-04" db="EMBL/GenBank/DDBJ databases">
        <title>Phyllosticta paracitricarpa is synonymous to the EU quarantine fungus P. citricarpa based on phylogenomic analyses.</title>
        <authorList>
            <consortium name="Lawrence Berkeley National Laboratory"/>
            <person name="Van Ingen-Buijs V.A."/>
            <person name="Van Westerhoven A.C."/>
            <person name="Haridas S."/>
            <person name="Skiadas P."/>
            <person name="Martin F."/>
            <person name="Groenewald J.Z."/>
            <person name="Crous P.W."/>
            <person name="Seidl M.F."/>
        </authorList>
    </citation>
    <scope>NUCLEOTIDE SEQUENCE [LARGE SCALE GENOMIC DNA]</scope>
    <source>
        <strain evidence="2 3">CBS 123371</strain>
    </source>
</reference>